<dbReference type="STRING" id="137658.SAMN05216186_11449"/>
<accession>A0A1G9GYQ5</accession>
<evidence type="ECO:0000313" key="3">
    <source>
        <dbReference type="Proteomes" id="UP000198706"/>
    </source>
</evidence>
<feature type="compositionally biased region" description="Polar residues" evidence="1">
    <location>
        <begin position="76"/>
        <end position="91"/>
    </location>
</feature>
<dbReference type="EMBL" id="FNFD01000014">
    <property type="protein sequence ID" value="SDL05735.1"/>
    <property type="molecule type" value="Genomic_DNA"/>
</dbReference>
<evidence type="ECO:0008006" key="4">
    <source>
        <dbReference type="Google" id="ProtNLM"/>
    </source>
</evidence>
<reference evidence="2 3" key="1">
    <citation type="submission" date="2016-10" db="EMBL/GenBank/DDBJ databases">
        <authorList>
            <person name="de Groot N.N."/>
        </authorList>
    </citation>
    <scope>NUCLEOTIDE SEQUENCE [LARGE SCALE GENOMIC DNA]</scope>
    <source>
        <strain evidence="2 3">JCM 21544</strain>
    </source>
</reference>
<gene>
    <name evidence="2" type="ORF">SAMN05216186_11449</name>
</gene>
<dbReference type="Proteomes" id="UP000198706">
    <property type="component" value="Unassembled WGS sequence"/>
</dbReference>
<dbReference type="OrthoDB" id="6891826at2"/>
<sequence>MKQAFERVAAAFPDFKLATQPRPDGYFLLVLQRQDGKELKRAVPSAQFSAPERVDWLISAIRRDLAQEAGLPPPSVTTLQSQSRSCLPTYL</sequence>
<dbReference type="InterPro" id="IPR021898">
    <property type="entry name" value="DUF3509"/>
</dbReference>
<feature type="region of interest" description="Disordered" evidence="1">
    <location>
        <begin position="69"/>
        <end position="91"/>
    </location>
</feature>
<keyword evidence="3" id="KW-1185">Reference proteome</keyword>
<evidence type="ECO:0000256" key="1">
    <source>
        <dbReference type="SAM" id="MobiDB-lite"/>
    </source>
</evidence>
<dbReference type="Pfam" id="PF12021">
    <property type="entry name" value="DUF3509"/>
    <property type="match status" value="1"/>
</dbReference>
<organism evidence="2 3">
    <name type="scientific">Pseudomonas indica</name>
    <dbReference type="NCBI Taxonomy" id="137658"/>
    <lineage>
        <taxon>Bacteria</taxon>
        <taxon>Pseudomonadati</taxon>
        <taxon>Pseudomonadota</taxon>
        <taxon>Gammaproteobacteria</taxon>
        <taxon>Pseudomonadales</taxon>
        <taxon>Pseudomonadaceae</taxon>
        <taxon>Pseudomonas</taxon>
    </lineage>
</organism>
<proteinExistence type="predicted"/>
<protein>
    <recommendedName>
        <fullName evidence="4">DUF3509 domain-containing protein</fullName>
    </recommendedName>
</protein>
<name>A0A1G9GYQ5_9PSED</name>
<dbReference type="AlphaFoldDB" id="A0A1G9GYQ5"/>
<evidence type="ECO:0000313" key="2">
    <source>
        <dbReference type="EMBL" id="SDL05735.1"/>
    </source>
</evidence>
<dbReference type="RefSeq" id="WP_084338030.1">
    <property type="nucleotide sequence ID" value="NZ_CBKZNZ010000044.1"/>
</dbReference>